<dbReference type="AlphaFoldDB" id="A0A520KG43"/>
<organism evidence="2 4">
    <name type="scientific">Thermoproteota archaeon</name>
    <dbReference type="NCBI Taxonomy" id="2056631"/>
    <lineage>
        <taxon>Archaea</taxon>
        <taxon>Thermoproteota</taxon>
    </lineage>
</organism>
<dbReference type="InterPro" id="IPR051231">
    <property type="entry name" value="SOSS-B"/>
</dbReference>
<keyword evidence="1" id="KW-0238">DNA-binding</keyword>
<dbReference type="EMBL" id="QNVI01000066">
    <property type="protein sequence ID" value="TDA37666.1"/>
    <property type="molecule type" value="Genomic_DNA"/>
</dbReference>
<dbReference type="SUPFAM" id="SSF50249">
    <property type="entry name" value="Nucleic acid-binding proteins"/>
    <property type="match status" value="3"/>
</dbReference>
<evidence type="ECO:0008006" key="6">
    <source>
        <dbReference type="Google" id="ProtNLM"/>
    </source>
</evidence>
<evidence type="ECO:0000313" key="4">
    <source>
        <dbReference type="Proteomes" id="UP000316080"/>
    </source>
</evidence>
<dbReference type="PANTHER" id="PTHR13356:SF0">
    <property type="entry name" value="SOSS COMPLEX SUBUNIT B HOMOLOG"/>
    <property type="match status" value="1"/>
</dbReference>
<evidence type="ECO:0000313" key="2">
    <source>
        <dbReference type="EMBL" id="RZN56733.1"/>
    </source>
</evidence>
<name>A0A520KG43_9CREN</name>
<accession>A0A520KG43</accession>
<dbReference type="GO" id="GO:0000724">
    <property type="term" value="P:double-strand break repair via homologous recombination"/>
    <property type="evidence" value="ECO:0007669"/>
    <property type="project" value="TreeGrafter"/>
</dbReference>
<sequence length="350" mass="40132">MDISDYLIKITGKSEKELKELIEEKKKSLGYLVDDEIALRLIAKDYGVIISEYKPDIEVKIEDLVPMMKNVTLVVTVDRVLGIKEFIKKDNNKGKVGKAIIRDETGSAFLVVWDDKTEFLHKLKPGTEILIKQAYTREGFDGSLEIHIGDKGEIQIINERKYKGIVWKVYDPIKYKKKDGSEGKIMHFILKEGENYTKVFVWNPTDELLGKIIEGSYVEILGGRIKSFDKDIEIYIDNENDIIVSHEKISPIPLNKNKLKDVKPNMENLIIEGIVDDNPIFGETQTGKKFAKILLRDEDFVLPIIFWGEKSEILKNIKKGTKILIDGCYSKIRDNGLEIIVSRWSKIRIG</sequence>
<evidence type="ECO:0000313" key="5">
    <source>
        <dbReference type="Proteomes" id="UP000317265"/>
    </source>
</evidence>
<comment type="caution">
    <text evidence="2">The sequence shown here is derived from an EMBL/GenBank/DDBJ whole genome shotgun (WGS) entry which is preliminary data.</text>
</comment>
<evidence type="ECO:0000256" key="1">
    <source>
        <dbReference type="ARBA" id="ARBA00023125"/>
    </source>
</evidence>
<dbReference type="Proteomes" id="UP000317265">
    <property type="component" value="Unassembled WGS sequence"/>
</dbReference>
<dbReference type="Gene3D" id="2.40.50.140">
    <property type="entry name" value="Nucleic acid-binding proteins"/>
    <property type="match status" value="3"/>
</dbReference>
<dbReference type="InterPro" id="IPR012340">
    <property type="entry name" value="NA-bd_OB-fold"/>
</dbReference>
<dbReference type="EMBL" id="RXIH01000018">
    <property type="protein sequence ID" value="RZN56733.1"/>
    <property type="molecule type" value="Genomic_DNA"/>
</dbReference>
<protein>
    <recommendedName>
        <fullName evidence="6">OB domain-containing protein</fullName>
    </recommendedName>
</protein>
<evidence type="ECO:0000313" key="3">
    <source>
        <dbReference type="EMBL" id="TDA37666.1"/>
    </source>
</evidence>
<reference evidence="3 5" key="1">
    <citation type="journal article" date="2019" name="Nat. Microbiol.">
        <title>Expanding anaerobic alkane metabolism in the domain of Archaea.</title>
        <authorList>
            <person name="Wang Y."/>
            <person name="Wegener G."/>
            <person name="Hou J."/>
            <person name="Wang F."/>
            <person name="Xiao X."/>
        </authorList>
    </citation>
    <scope>NUCLEOTIDE SEQUENCE [LARGE SCALE GENOMIC DNA]</scope>
    <source>
        <strain evidence="3">WYZ-LMO11</strain>
    </source>
</reference>
<gene>
    <name evidence="3" type="ORF">DSO09_06560</name>
    <name evidence="2" type="ORF">EF809_02250</name>
</gene>
<proteinExistence type="predicted"/>
<dbReference type="Proteomes" id="UP000316080">
    <property type="component" value="Unassembled WGS sequence"/>
</dbReference>
<dbReference type="PANTHER" id="PTHR13356">
    <property type="entry name" value="OB FOLD NUCLEIC ACID BINDING PROTEIN-RELATED"/>
    <property type="match status" value="1"/>
</dbReference>
<reference evidence="2 4" key="2">
    <citation type="journal article" date="2019" name="Nat. Microbiol.">
        <title>Wide diversity of methane and short-chain alkane metabolisms in uncultured archaea.</title>
        <authorList>
            <person name="Borrel G."/>
            <person name="Adam P.S."/>
            <person name="McKay L.J."/>
            <person name="Chen L.X."/>
            <person name="Sierra-Garcia I.N."/>
            <person name="Sieber C.M."/>
            <person name="Letourneur Q."/>
            <person name="Ghozlane A."/>
            <person name="Andersen G.L."/>
            <person name="Li W.J."/>
            <person name="Hallam S.J."/>
            <person name="Muyzer G."/>
            <person name="de Oliveira V.M."/>
            <person name="Inskeep W.P."/>
            <person name="Banfield J.F."/>
            <person name="Gribaldo S."/>
        </authorList>
    </citation>
    <scope>NUCLEOTIDE SEQUENCE [LARGE SCALE GENOMIC DNA]</scope>
    <source>
        <strain evidence="2">Verst-YHS</strain>
    </source>
</reference>
<dbReference type="GO" id="GO:0003677">
    <property type="term" value="F:DNA binding"/>
    <property type="evidence" value="ECO:0007669"/>
    <property type="project" value="UniProtKB-KW"/>
</dbReference>
<dbReference type="GO" id="GO:0010212">
    <property type="term" value="P:response to ionizing radiation"/>
    <property type="evidence" value="ECO:0007669"/>
    <property type="project" value="TreeGrafter"/>
</dbReference>